<sequence>MSRAYFGSTHYKLAVLSEKKFYERLPSLFTSADSGFITLCLCIHLLQQIPSRSGDSMVSSLYALAKTGTNQLEMLCCCSIDTIQSMLLIALYEVGHGIYPAASISMASCARAARNLGLHKIRSEPLSEIGDDIGEKRRTWWAIHNLDSEDAGREDPLPRDDGSPPLELSSGQTHPTIATPAPFRLGQFARECQVAHLVGRVVHHVFNPVSDAHFHEEEAIQLKRTLLSFLPLLIEEELQFSNYCGALSTCVSSLFTLYSAPLFRSQHRNFDEPLTLIAMEQLSARMAEISDYFLGVARDENKRFMLSPFVPYALYQTAVIESRLWKQEGNSQHKERAYRMVELLRYFSNRWAIAGKYVAVLDSPHPPVTLPAQEFYISEEARVHEP</sequence>
<dbReference type="CDD" id="cd12148">
    <property type="entry name" value="fungal_TF_MHR"/>
    <property type="match status" value="1"/>
</dbReference>
<gene>
    <name evidence="3" type="ORF">PEBR_33966</name>
</gene>
<dbReference type="AlphaFoldDB" id="A0A1S9RFZ6"/>
<comment type="caution">
    <text evidence="3">The sequence shown here is derived from an EMBL/GenBank/DDBJ whole genome shotgun (WGS) entry which is preliminary data.</text>
</comment>
<reference evidence="4" key="1">
    <citation type="submission" date="2015-09" db="EMBL/GenBank/DDBJ databases">
        <authorList>
            <person name="Fill T.P."/>
            <person name="Baretta J.F."/>
            <person name="de Almeida L.G."/>
            <person name="Rocha M."/>
            <person name="de Souza D.H."/>
            <person name="Malavazi I."/>
            <person name="Cerdeira L.T."/>
            <person name="Hong H."/>
            <person name="Samborskyy M."/>
            <person name="de Vasconcelos A.T."/>
            <person name="Leadlay P."/>
            <person name="Rodrigues-Filho E."/>
        </authorList>
    </citation>
    <scope>NUCLEOTIDE SEQUENCE [LARGE SCALE GENOMIC DNA]</scope>
    <source>
        <strain evidence="4">LaBioMMi 136</strain>
    </source>
</reference>
<evidence type="ECO:0000256" key="1">
    <source>
        <dbReference type="ARBA" id="ARBA00023242"/>
    </source>
</evidence>
<dbReference type="GO" id="GO:0003700">
    <property type="term" value="F:DNA-binding transcription factor activity"/>
    <property type="evidence" value="ECO:0007669"/>
    <property type="project" value="InterPro"/>
</dbReference>
<evidence type="ECO:0000313" key="4">
    <source>
        <dbReference type="Proteomes" id="UP000190744"/>
    </source>
</evidence>
<evidence type="ECO:0008006" key="5">
    <source>
        <dbReference type="Google" id="ProtNLM"/>
    </source>
</evidence>
<evidence type="ECO:0000256" key="2">
    <source>
        <dbReference type="SAM" id="MobiDB-lite"/>
    </source>
</evidence>
<dbReference type="PANTHER" id="PTHR46910">
    <property type="entry name" value="TRANSCRIPTION FACTOR PDR1"/>
    <property type="match status" value="1"/>
</dbReference>
<accession>A0A1S9RFZ6</accession>
<evidence type="ECO:0000313" key="3">
    <source>
        <dbReference type="EMBL" id="OOQ84271.1"/>
    </source>
</evidence>
<feature type="compositionally biased region" description="Basic and acidic residues" evidence="2">
    <location>
        <begin position="151"/>
        <end position="162"/>
    </location>
</feature>
<organism evidence="3 4">
    <name type="scientific">Penicillium brasilianum</name>
    <dbReference type="NCBI Taxonomy" id="104259"/>
    <lineage>
        <taxon>Eukaryota</taxon>
        <taxon>Fungi</taxon>
        <taxon>Dikarya</taxon>
        <taxon>Ascomycota</taxon>
        <taxon>Pezizomycotina</taxon>
        <taxon>Eurotiomycetes</taxon>
        <taxon>Eurotiomycetidae</taxon>
        <taxon>Eurotiales</taxon>
        <taxon>Aspergillaceae</taxon>
        <taxon>Penicillium</taxon>
    </lineage>
</organism>
<name>A0A1S9RFZ6_PENBI</name>
<dbReference type="PANTHER" id="PTHR46910:SF11">
    <property type="entry name" value="ZN(2)-C6 FUNGAL-TYPE DOMAIN-CONTAINING PROTEIN"/>
    <property type="match status" value="1"/>
</dbReference>
<proteinExistence type="predicted"/>
<dbReference type="Proteomes" id="UP000190744">
    <property type="component" value="Unassembled WGS sequence"/>
</dbReference>
<protein>
    <recommendedName>
        <fullName evidence="5">Transcription factor domain-containing protein</fullName>
    </recommendedName>
</protein>
<keyword evidence="1" id="KW-0539">Nucleus</keyword>
<feature type="region of interest" description="Disordered" evidence="2">
    <location>
        <begin position="151"/>
        <end position="175"/>
    </location>
</feature>
<dbReference type="EMBL" id="LJBN01000183">
    <property type="protein sequence ID" value="OOQ84271.1"/>
    <property type="molecule type" value="Genomic_DNA"/>
</dbReference>
<dbReference type="InterPro" id="IPR050987">
    <property type="entry name" value="AtrR-like"/>
</dbReference>